<dbReference type="SUPFAM" id="SSF109854">
    <property type="entry name" value="DinB/YfiT-like putative metalloenzymes"/>
    <property type="match status" value="1"/>
</dbReference>
<name>A0ABT4UM99_9BACT</name>
<dbReference type="EMBL" id="JAQGEF010000011">
    <property type="protein sequence ID" value="MDA3615283.1"/>
    <property type="molecule type" value="Genomic_DNA"/>
</dbReference>
<dbReference type="Gene3D" id="1.20.120.450">
    <property type="entry name" value="dinb family like domain"/>
    <property type="match status" value="1"/>
</dbReference>
<evidence type="ECO:0000313" key="3">
    <source>
        <dbReference type="Proteomes" id="UP001210231"/>
    </source>
</evidence>
<evidence type="ECO:0000259" key="1">
    <source>
        <dbReference type="Pfam" id="PF12867"/>
    </source>
</evidence>
<feature type="domain" description="DinB-like" evidence="1">
    <location>
        <begin position="22"/>
        <end position="173"/>
    </location>
</feature>
<dbReference type="InterPro" id="IPR034660">
    <property type="entry name" value="DinB/YfiT-like"/>
</dbReference>
<organism evidence="2 3">
    <name type="scientific">Polluticaenibacter yanchengensis</name>
    <dbReference type="NCBI Taxonomy" id="3014562"/>
    <lineage>
        <taxon>Bacteria</taxon>
        <taxon>Pseudomonadati</taxon>
        <taxon>Bacteroidota</taxon>
        <taxon>Chitinophagia</taxon>
        <taxon>Chitinophagales</taxon>
        <taxon>Chitinophagaceae</taxon>
        <taxon>Polluticaenibacter</taxon>
    </lineage>
</organism>
<dbReference type="RefSeq" id="WP_407031608.1">
    <property type="nucleotide sequence ID" value="NZ_JAQGEF010000011.1"/>
</dbReference>
<reference evidence="2 3" key="1">
    <citation type="submission" date="2022-12" db="EMBL/GenBank/DDBJ databases">
        <title>Chitinophagaceae gen. sp. nov., a new member of the family Chitinophagaceae, isolated from soil in a chemical factory.</title>
        <authorList>
            <person name="Ke Z."/>
        </authorList>
    </citation>
    <scope>NUCLEOTIDE SEQUENCE [LARGE SCALE GENOMIC DNA]</scope>
    <source>
        <strain evidence="2 3">LY-5</strain>
    </source>
</reference>
<dbReference type="InterPro" id="IPR024775">
    <property type="entry name" value="DinB-like"/>
</dbReference>
<protein>
    <submittedName>
        <fullName evidence="2">DinB family protein</fullName>
    </submittedName>
</protein>
<proteinExistence type="predicted"/>
<dbReference type="Pfam" id="PF12867">
    <property type="entry name" value="DinB_2"/>
    <property type="match status" value="1"/>
</dbReference>
<gene>
    <name evidence="2" type="ORF">O3P16_10730</name>
</gene>
<accession>A0ABT4UM99</accession>
<evidence type="ECO:0000313" key="2">
    <source>
        <dbReference type="EMBL" id="MDA3615283.1"/>
    </source>
</evidence>
<sequence length="180" mass="20671">MQTSTLIQSLTKASDLILDQAAFLNTLDIESLTSRTSPYSWNILECLQHLNLYYDFYLPEIRQAIENNRTQPEATFKPGILGNYFAESMLPKDKLNKMKTFKNKNPLNSNLDKSVIDQFIRNQEIFSGLVQSSASVNLNKAKVKISIAPFIKLKLGDTFRFITNHNIRHFKQIDNILKAQ</sequence>
<keyword evidence="3" id="KW-1185">Reference proteome</keyword>
<comment type="caution">
    <text evidence="2">The sequence shown here is derived from an EMBL/GenBank/DDBJ whole genome shotgun (WGS) entry which is preliminary data.</text>
</comment>
<dbReference type="Proteomes" id="UP001210231">
    <property type="component" value="Unassembled WGS sequence"/>
</dbReference>